<keyword evidence="4" id="KW-1185">Reference proteome</keyword>
<reference evidence="3 4" key="1">
    <citation type="submission" date="2022-01" db="EMBL/GenBank/DDBJ databases">
        <authorList>
            <person name="Xiong W."/>
            <person name="Schranz E."/>
        </authorList>
    </citation>
    <scope>NUCLEOTIDE SEQUENCE [LARGE SCALE GENOMIC DNA]</scope>
</reference>
<dbReference type="AlphaFoldDB" id="A0AAU9PV91"/>
<dbReference type="GO" id="GO:0140662">
    <property type="term" value="F:ATP-dependent protein folding chaperone"/>
    <property type="evidence" value="ECO:0007669"/>
    <property type="project" value="InterPro"/>
</dbReference>
<dbReference type="InterPro" id="IPR013126">
    <property type="entry name" value="Hsp_70_fam"/>
</dbReference>
<name>A0AAU9PV91_9ASTR</name>
<dbReference type="GO" id="GO:0005634">
    <property type="term" value="C:nucleus"/>
    <property type="evidence" value="ECO:0007669"/>
    <property type="project" value="TreeGrafter"/>
</dbReference>
<accession>A0AAU9PV91</accession>
<keyword evidence="2" id="KW-0067">ATP-binding</keyword>
<dbReference type="Gene3D" id="1.20.1270.10">
    <property type="match status" value="1"/>
</dbReference>
<proteinExistence type="predicted"/>
<dbReference type="PANTHER" id="PTHR45639:SF23">
    <property type="entry name" value="HEAT SHOCK PROTEIN 70 FAMILY"/>
    <property type="match status" value="1"/>
</dbReference>
<evidence type="ECO:0000313" key="4">
    <source>
        <dbReference type="Proteomes" id="UP001157418"/>
    </source>
</evidence>
<dbReference type="InterPro" id="IPR029048">
    <property type="entry name" value="HSP70_C_sf"/>
</dbReference>
<dbReference type="GO" id="GO:0005829">
    <property type="term" value="C:cytosol"/>
    <property type="evidence" value="ECO:0007669"/>
    <property type="project" value="TreeGrafter"/>
</dbReference>
<gene>
    <name evidence="3" type="ORF">LVIROSA_LOCUS39500</name>
</gene>
<sequence length="122" mass="14400">MHWLLMMANHLTKNDVVSHKPATHSSLFNSHHAVEARRSRAREQKLAVPENYHILTIIDEIHNAQKRAHIFAEQDIMVEKTKEKRKTLESFIYDTCSKLFSSYRNIATDSELEHLERVLKFF</sequence>
<dbReference type="Proteomes" id="UP001157418">
    <property type="component" value="Unassembled WGS sequence"/>
</dbReference>
<evidence type="ECO:0000256" key="1">
    <source>
        <dbReference type="ARBA" id="ARBA00022741"/>
    </source>
</evidence>
<organism evidence="3 4">
    <name type="scientific">Lactuca virosa</name>
    <dbReference type="NCBI Taxonomy" id="75947"/>
    <lineage>
        <taxon>Eukaryota</taxon>
        <taxon>Viridiplantae</taxon>
        <taxon>Streptophyta</taxon>
        <taxon>Embryophyta</taxon>
        <taxon>Tracheophyta</taxon>
        <taxon>Spermatophyta</taxon>
        <taxon>Magnoliopsida</taxon>
        <taxon>eudicotyledons</taxon>
        <taxon>Gunneridae</taxon>
        <taxon>Pentapetalae</taxon>
        <taxon>asterids</taxon>
        <taxon>campanulids</taxon>
        <taxon>Asterales</taxon>
        <taxon>Asteraceae</taxon>
        <taxon>Cichorioideae</taxon>
        <taxon>Cichorieae</taxon>
        <taxon>Lactucinae</taxon>
        <taxon>Lactuca</taxon>
    </lineage>
</organism>
<comment type="caution">
    <text evidence="3">The sequence shown here is derived from an EMBL/GenBank/DDBJ whole genome shotgun (WGS) entry which is preliminary data.</text>
</comment>
<dbReference type="SUPFAM" id="SSF100934">
    <property type="entry name" value="Heat shock protein 70kD (HSP70), C-terminal subdomain"/>
    <property type="match status" value="1"/>
</dbReference>
<dbReference type="PANTHER" id="PTHR45639">
    <property type="entry name" value="HSC70CB, ISOFORM G-RELATED"/>
    <property type="match status" value="1"/>
</dbReference>
<dbReference type="GO" id="GO:0005524">
    <property type="term" value="F:ATP binding"/>
    <property type="evidence" value="ECO:0007669"/>
    <property type="project" value="UniProtKB-KW"/>
</dbReference>
<protein>
    <submittedName>
        <fullName evidence="3">Uncharacterized protein</fullName>
    </submittedName>
</protein>
<keyword evidence="1" id="KW-0547">Nucleotide-binding</keyword>
<dbReference type="EMBL" id="CAKMRJ010005745">
    <property type="protein sequence ID" value="CAH1454313.1"/>
    <property type="molecule type" value="Genomic_DNA"/>
</dbReference>
<evidence type="ECO:0000313" key="3">
    <source>
        <dbReference type="EMBL" id="CAH1454313.1"/>
    </source>
</evidence>
<evidence type="ECO:0000256" key="2">
    <source>
        <dbReference type="ARBA" id="ARBA00022840"/>
    </source>
</evidence>